<sequence length="55" mass="6202">MASIISSTSFRRAKGHQSPTVTKLHYLLFQASICSMKSSKARITYSAQMLMSYKQ</sequence>
<dbReference type="AlphaFoldDB" id="A0A453B466"/>
<keyword evidence="2" id="KW-1185">Reference proteome</keyword>
<proteinExistence type="predicted"/>
<reference evidence="1" key="3">
    <citation type="journal article" date="2017" name="Nature">
        <title>Genome sequence of the progenitor of the wheat D genome Aegilops tauschii.</title>
        <authorList>
            <person name="Luo M.C."/>
            <person name="Gu Y.Q."/>
            <person name="Puiu D."/>
            <person name="Wang H."/>
            <person name="Twardziok S.O."/>
            <person name="Deal K.R."/>
            <person name="Huo N."/>
            <person name="Zhu T."/>
            <person name="Wang L."/>
            <person name="Wang Y."/>
            <person name="McGuire P.E."/>
            <person name="Liu S."/>
            <person name="Long H."/>
            <person name="Ramasamy R.K."/>
            <person name="Rodriguez J.C."/>
            <person name="Van S.L."/>
            <person name="Yuan L."/>
            <person name="Wang Z."/>
            <person name="Xia Z."/>
            <person name="Xiao L."/>
            <person name="Anderson O.D."/>
            <person name="Ouyang S."/>
            <person name="Liang Y."/>
            <person name="Zimin A.V."/>
            <person name="Pertea G."/>
            <person name="Qi P."/>
            <person name="Bennetzen J.L."/>
            <person name="Dai X."/>
            <person name="Dawson M.W."/>
            <person name="Muller H.G."/>
            <person name="Kugler K."/>
            <person name="Rivarola-Duarte L."/>
            <person name="Spannagl M."/>
            <person name="Mayer K.F.X."/>
            <person name="Lu F.H."/>
            <person name="Bevan M.W."/>
            <person name="Leroy P."/>
            <person name="Li P."/>
            <person name="You F.M."/>
            <person name="Sun Q."/>
            <person name="Liu Z."/>
            <person name="Lyons E."/>
            <person name="Wicker T."/>
            <person name="Salzberg S.L."/>
            <person name="Devos K.M."/>
            <person name="Dvorak J."/>
        </authorList>
    </citation>
    <scope>NUCLEOTIDE SEQUENCE [LARGE SCALE GENOMIC DNA]</scope>
    <source>
        <strain evidence="1">cv. AL8/78</strain>
    </source>
</reference>
<name>A0A453B466_AEGTS</name>
<reference evidence="1" key="4">
    <citation type="submission" date="2019-03" db="UniProtKB">
        <authorList>
            <consortium name="EnsemblPlants"/>
        </authorList>
    </citation>
    <scope>IDENTIFICATION</scope>
</reference>
<dbReference type="EnsemblPlants" id="AET2Gv20357100.2">
    <property type="protein sequence ID" value="AET2Gv20357100.2"/>
    <property type="gene ID" value="AET2Gv20357100"/>
</dbReference>
<accession>A0A453B466</accession>
<reference evidence="2" key="1">
    <citation type="journal article" date="2014" name="Science">
        <title>Ancient hybridizations among the ancestral genomes of bread wheat.</title>
        <authorList>
            <consortium name="International Wheat Genome Sequencing Consortium,"/>
            <person name="Marcussen T."/>
            <person name="Sandve S.R."/>
            <person name="Heier L."/>
            <person name="Spannagl M."/>
            <person name="Pfeifer M."/>
            <person name="Jakobsen K.S."/>
            <person name="Wulff B.B."/>
            <person name="Steuernagel B."/>
            <person name="Mayer K.F."/>
            <person name="Olsen O.A."/>
        </authorList>
    </citation>
    <scope>NUCLEOTIDE SEQUENCE [LARGE SCALE GENOMIC DNA]</scope>
    <source>
        <strain evidence="2">cv. AL8/78</strain>
    </source>
</reference>
<reference evidence="1" key="5">
    <citation type="journal article" date="2021" name="G3 (Bethesda)">
        <title>Aegilops tauschii genome assembly Aet v5.0 features greater sequence contiguity and improved annotation.</title>
        <authorList>
            <person name="Wang L."/>
            <person name="Zhu T."/>
            <person name="Rodriguez J.C."/>
            <person name="Deal K.R."/>
            <person name="Dubcovsky J."/>
            <person name="McGuire P.E."/>
            <person name="Lux T."/>
            <person name="Spannagl M."/>
            <person name="Mayer K.F.X."/>
            <person name="Baldrich P."/>
            <person name="Meyers B.C."/>
            <person name="Huo N."/>
            <person name="Gu Y.Q."/>
            <person name="Zhou H."/>
            <person name="Devos K.M."/>
            <person name="Bennetzen J.L."/>
            <person name="Unver T."/>
            <person name="Budak H."/>
            <person name="Gulick P.J."/>
            <person name="Galiba G."/>
            <person name="Kalapos B."/>
            <person name="Nelson D.R."/>
            <person name="Li P."/>
            <person name="You F.M."/>
            <person name="Luo M.C."/>
            <person name="Dvorak J."/>
        </authorList>
    </citation>
    <scope>NUCLEOTIDE SEQUENCE [LARGE SCALE GENOMIC DNA]</scope>
    <source>
        <strain evidence="1">cv. AL8/78</strain>
    </source>
</reference>
<organism evidence="1 2">
    <name type="scientific">Aegilops tauschii subsp. strangulata</name>
    <name type="common">Goatgrass</name>
    <dbReference type="NCBI Taxonomy" id="200361"/>
    <lineage>
        <taxon>Eukaryota</taxon>
        <taxon>Viridiplantae</taxon>
        <taxon>Streptophyta</taxon>
        <taxon>Embryophyta</taxon>
        <taxon>Tracheophyta</taxon>
        <taxon>Spermatophyta</taxon>
        <taxon>Magnoliopsida</taxon>
        <taxon>Liliopsida</taxon>
        <taxon>Poales</taxon>
        <taxon>Poaceae</taxon>
        <taxon>BOP clade</taxon>
        <taxon>Pooideae</taxon>
        <taxon>Triticodae</taxon>
        <taxon>Triticeae</taxon>
        <taxon>Triticinae</taxon>
        <taxon>Aegilops</taxon>
    </lineage>
</organism>
<reference evidence="2" key="2">
    <citation type="journal article" date="2017" name="Nat. Plants">
        <title>The Aegilops tauschii genome reveals multiple impacts of transposons.</title>
        <authorList>
            <person name="Zhao G."/>
            <person name="Zou C."/>
            <person name="Li K."/>
            <person name="Wang K."/>
            <person name="Li T."/>
            <person name="Gao L."/>
            <person name="Zhang X."/>
            <person name="Wang H."/>
            <person name="Yang Z."/>
            <person name="Liu X."/>
            <person name="Jiang W."/>
            <person name="Mao L."/>
            <person name="Kong X."/>
            <person name="Jiao Y."/>
            <person name="Jia J."/>
        </authorList>
    </citation>
    <scope>NUCLEOTIDE SEQUENCE [LARGE SCALE GENOMIC DNA]</scope>
    <source>
        <strain evidence="2">cv. AL8/78</strain>
    </source>
</reference>
<evidence type="ECO:0000313" key="1">
    <source>
        <dbReference type="EnsemblPlants" id="AET2Gv20357100.2"/>
    </source>
</evidence>
<evidence type="ECO:0000313" key="2">
    <source>
        <dbReference type="Proteomes" id="UP000015105"/>
    </source>
</evidence>
<dbReference type="Gramene" id="AET2Gv20357100.2">
    <property type="protein sequence ID" value="AET2Gv20357100.2"/>
    <property type="gene ID" value="AET2Gv20357100"/>
</dbReference>
<protein>
    <submittedName>
        <fullName evidence="1">Uncharacterized protein</fullName>
    </submittedName>
</protein>
<dbReference type="Proteomes" id="UP000015105">
    <property type="component" value="Chromosome 2D"/>
</dbReference>